<keyword evidence="1" id="KW-1133">Transmembrane helix</keyword>
<dbReference type="EMBL" id="JACHXG010000016">
    <property type="protein sequence ID" value="MBB3092130.1"/>
    <property type="molecule type" value="Genomic_DNA"/>
</dbReference>
<reference evidence="2 3" key="1">
    <citation type="submission" date="2020-08" db="EMBL/GenBank/DDBJ databases">
        <title>Genomic Encyclopedia of Type Strains, Phase III (KMG-III): the genomes of soil and plant-associated and newly described type strains.</title>
        <authorList>
            <person name="Whitman W."/>
        </authorList>
    </citation>
    <scope>NUCLEOTIDE SEQUENCE [LARGE SCALE GENOMIC DNA]</scope>
    <source>
        <strain evidence="2 3">CECT 3302</strain>
    </source>
</reference>
<organism evidence="2 3">
    <name type="scientific">Nocardioides albus</name>
    <dbReference type="NCBI Taxonomy" id="1841"/>
    <lineage>
        <taxon>Bacteria</taxon>
        <taxon>Bacillati</taxon>
        <taxon>Actinomycetota</taxon>
        <taxon>Actinomycetes</taxon>
        <taxon>Propionibacteriales</taxon>
        <taxon>Nocardioidaceae</taxon>
        <taxon>Nocardioides</taxon>
    </lineage>
</organism>
<sequence>MSSTTSLDRSPAFAPPASGVTVVGLIMAVWCAGFAAISIWFEVTDYFGTGEYADHASGLSVVNWIVTAIKMVGATVALLAIARRPRLVTPRTVGTLLWAAFATTTVYVLGSLLQAALMLAGLSGDAEGITGASVAYVLLFIVAAAGFGVLAFSYARRAELGRREMLLGAFGAPVVLGGVLVVVPTILAAAGLLPVSGQG</sequence>
<feature type="transmembrane region" description="Helical" evidence="1">
    <location>
        <begin position="93"/>
        <end position="122"/>
    </location>
</feature>
<keyword evidence="3" id="KW-1185">Reference proteome</keyword>
<evidence type="ECO:0000256" key="1">
    <source>
        <dbReference type="SAM" id="Phobius"/>
    </source>
</evidence>
<accession>A0A7W5A9T8</accession>
<protein>
    <submittedName>
        <fullName evidence="2">Uncharacterized protein</fullName>
    </submittedName>
</protein>
<feature type="transmembrane region" description="Helical" evidence="1">
    <location>
        <begin position="61"/>
        <end position="81"/>
    </location>
</feature>
<feature type="transmembrane region" description="Helical" evidence="1">
    <location>
        <begin position="166"/>
        <end position="193"/>
    </location>
</feature>
<dbReference type="Proteomes" id="UP000577707">
    <property type="component" value="Unassembled WGS sequence"/>
</dbReference>
<dbReference type="AlphaFoldDB" id="A0A7W5A9T8"/>
<feature type="transmembrane region" description="Helical" evidence="1">
    <location>
        <begin position="134"/>
        <end position="154"/>
    </location>
</feature>
<evidence type="ECO:0000313" key="3">
    <source>
        <dbReference type="Proteomes" id="UP000577707"/>
    </source>
</evidence>
<evidence type="ECO:0000313" key="2">
    <source>
        <dbReference type="EMBL" id="MBB3092130.1"/>
    </source>
</evidence>
<keyword evidence="1" id="KW-0812">Transmembrane</keyword>
<comment type="caution">
    <text evidence="2">The sequence shown here is derived from an EMBL/GenBank/DDBJ whole genome shotgun (WGS) entry which is preliminary data.</text>
</comment>
<keyword evidence="1" id="KW-0472">Membrane</keyword>
<feature type="transmembrane region" description="Helical" evidence="1">
    <location>
        <begin position="20"/>
        <end position="41"/>
    </location>
</feature>
<name>A0A7W5A9T8_9ACTN</name>
<gene>
    <name evidence="2" type="ORF">FHS12_005107</name>
</gene>
<dbReference type="RefSeq" id="WP_183551613.1">
    <property type="nucleotide sequence ID" value="NZ_BMQT01000016.1"/>
</dbReference>
<proteinExistence type="predicted"/>